<dbReference type="SUPFAM" id="SSF46785">
    <property type="entry name" value="Winged helix' DNA-binding domain"/>
    <property type="match status" value="1"/>
</dbReference>
<comment type="similarity">
    <text evidence="1">Belongs to the Fur family.</text>
</comment>
<dbReference type="GO" id="GO:0003700">
    <property type="term" value="F:DNA-binding transcription factor activity"/>
    <property type="evidence" value="ECO:0007669"/>
    <property type="project" value="InterPro"/>
</dbReference>
<proteinExistence type="inferred from homology"/>
<feature type="binding site" evidence="7">
    <location>
        <position position="124"/>
    </location>
    <ligand>
        <name>Zn(2+)</name>
        <dbReference type="ChEBI" id="CHEBI:29105"/>
    </ligand>
</feature>
<dbReference type="GO" id="GO:0045892">
    <property type="term" value="P:negative regulation of DNA-templated transcription"/>
    <property type="evidence" value="ECO:0007669"/>
    <property type="project" value="TreeGrafter"/>
</dbReference>
<evidence type="ECO:0000256" key="8">
    <source>
        <dbReference type="PIRSR" id="PIRSR602481-2"/>
    </source>
</evidence>
<comment type="cofactor">
    <cofactor evidence="8">
        <name>Mn(2+)</name>
        <dbReference type="ChEBI" id="CHEBI:29035"/>
    </cofactor>
    <cofactor evidence="8">
        <name>Fe(2+)</name>
        <dbReference type="ChEBI" id="CHEBI:29033"/>
    </cofactor>
    <text evidence="8">Binds 1 Mn(2+) or Fe(2+) ion per subunit.</text>
</comment>
<keyword evidence="5" id="KW-0238">DNA-binding</keyword>
<feature type="binding site" evidence="7">
    <location>
        <position position="160"/>
    </location>
    <ligand>
        <name>Zn(2+)</name>
        <dbReference type="ChEBI" id="CHEBI:29105"/>
    </ligand>
</feature>
<dbReference type="RefSeq" id="WP_205257146.1">
    <property type="nucleotide sequence ID" value="NZ_BAAAPV010000001.1"/>
</dbReference>
<feature type="binding site" evidence="7">
    <location>
        <position position="121"/>
    </location>
    <ligand>
        <name>Zn(2+)</name>
        <dbReference type="ChEBI" id="CHEBI:29105"/>
    </ligand>
</feature>
<evidence type="ECO:0000256" key="5">
    <source>
        <dbReference type="ARBA" id="ARBA00023125"/>
    </source>
</evidence>
<organism evidence="9 10">
    <name type="scientific">Nakamurella flavida</name>
    <dbReference type="NCBI Taxonomy" id="363630"/>
    <lineage>
        <taxon>Bacteria</taxon>
        <taxon>Bacillati</taxon>
        <taxon>Actinomycetota</taxon>
        <taxon>Actinomycetes</taxon>
        <taxon>Nakamurellales</taxon>
        <taxon>Nakamurellaceae</taxon>
        <taxon>Nakamurella</taxon>
    </lineage>
</organism>
<evidence type="ECO:0000256" key="6">
    <source>
        <dbReference type="ARBA" id="ARBA00023163"/>
    </source>
</evidence>
<dbReference type="InterPro" id="IPR036388">
    <property type="entry name" value="WH-like_DNA-bd_sf"/>
</dbReference>
<dbReference type="Gene3D" id="3.30.1490.190">
    <property type="match status" value="1"/>
</dbReference>
<keyword evidence="4" id="KW-0805">Transcription regulation</keyword>
<gene>
    <name evidence="9" type="ORF">JL107_11330</name>
</gene>
<accession>A0A938YM29</accession>
<dbReference type="InterPro" id="IPR043135">
    <property type="entry name" value="Fur_C"/>
</dbReference>
<evidence type="ECO:0000256" key="1">
    <source>
        <dbReference type="ARBA" id="ARBA00007957"/>
    </source>
</evidence>
<name>A0A938YM29_9ACTN</name>
<feature type="binding site" evidence="7">
    <location>
        <position position="157"/>
    </location>
    <ligand>
        <name>Zn(2+)</name>
        <dbReference type="ChEBI" id="CHEBI:29105"/>
    </ligand>
</feature>
<dbReference type="GO" id="GO:0008270">
    <property type="term" value="F:zinc ion binding"/>
    <property type="evidence" value="ECO:0007669"/>
    <property type="project" value="TreeGrafter"/>
</dbReference>
<dbReference type="PANTHER" id="PTHR33202:SF22">
    <property type="entry name" value="HYDROGEN PEROXIDE SENSITIVE REPRESSOR"/>
    <property type="match status" value="1"/>
</dbReference>
<keyword evidence="8" id="KW-0408">Iron</keyword>
<evidence type="ECO:0000256" key="4">
    <source>
        <dbReference type="ARBA" id="ARBA00023015"/>
    </source>
</evidence>
<sequence>METLNGRLVQRGWRMTAQRRVIATVFDDQVRMSTRAGHDPAHGDIGADAPGSAADRDGHVHLTADEVHELATVVLPEISRATVYNTLNELVEAGELLAVHVGDRLTRYDPNVHHDHHHLVCTGCGAIFDVPGDGPELTSAPVGFVVQSSEVIFRGRCADCA</sequence>
<comment type="caution">
    <text evidence="9">The sequence shown here is derived from an EMBL/GenBank/DDBJ whole genome shotgun (WGS) entry which is preliminary data.</text>
</comment>
<comment type="cofactor">
    <cofactor evidence="7">
        <name>Zn(2+)</name>
        <dbReference type="ChEBI" id="CHEBI:29105"/>
    </cofactor>
    <text evidence="7">Binds 1 zinc ion per subunit.</text>
</comment>
<protein>
    <submittedName>
        <fullName evidence="9">Transcriptional repressor</fullName>
    </submittedName>
</protein>
<dbReference type="Gene3D" id="1.10.10.10">
    <property type="entry name" value="Winged helix-like DNA-binding domain superfamily/Winged helix DNA-binding domain"/>
    <property type="match status" value="1"/>
</dbReference>
<reference evidence="9" key="1">
    <citation type="submission" date="2021-01" db="EMBL/GenBank/DDBJ databases">
        <title>KCTC 19127 draft genome.</title>
        <authorList>
            <person name="An D."/>
        </authorList>
    </citation>
    <scope>NUCLEOTIDE SEQUENCE</scope>
    <source>
        <strain evidence="9">KCTC 19127</strain>
    </source>
</reference>
<evidence type="ECO:0000256" key="2">
    <source>
        <dbReference type="ARBA" id="ARBA00022491"/>
    </source>
</evidence>
<dbReference type="Proteomes" id="UP000663801">
    <property type="component" value="Unassembled WGS sequence"/>
</dbReference>
<keyword evidence="10" id="KW-1185">Reference proteome</keyword>
<dbReference type="InterPro" id="IPR036390">
    <property type="entry name" value="WH_DNA-bd_sf"/>
</dbReference>
<dbReference type="Pfam" id="PF01475">
    <property type="entry name" value="FUR"/>
    <property type="match status" value="1"/>
</dbReference>
<dbReference type="GO" id="GO:0000976">
    <property type="term" value="F:transcription cis-regulatory region binding"/>
    <property type="evidence" value="ECO:0007669"/>
    <property type="project" value="TreeGrafter"/>
</dbReference>
<dbReference type="PANTHER" id="PTHR33202">
    <property type="entry name" value="ZINC UPTAKE REGULATION PROTEIN"/>
    <property type="match status" value="1"/>
</dbReference>
<keyword evidence="6" id="KW-0804">Transcription</keyword>
<keyword evidence="3 7" id="KW-0862">Zinc</keyword>
<dbReference type="CDD" id="cd07153">
    <property type="entry name" value="Fur_like"/>
    <property type="match status" value="1"/>
</dbReference>
<evidence type="ECO:0000313" key="10">
    <source>
        <dbReference type="Proteomes" id="UP000663801"/>
    </source>
</evidence>
<evidence type="ECO:0000313" key="9">
    <source>
        <dbReference type="EMBL" id="MBM9477041.1"/>
    </source>
</evidence>
<keyword evidence="7" id="KW-0479">Metal-binding</keyword>
<evidence type="ECO:0000256" key="7">
    <source>
        <dbReference type="PIRSR" id="PIRSR602481-1"/>
    </source>
</evidence>
<keyword evidence="2" id="KW-0678">Repressor</keyword>
<feature type="binding site" evidence="8">
    <location>
        <position position="136"/>
    </location>
    <ligand>
        <name>Fe cation</name>
        <dbReference type="ChEBI" id="CHEBI:24875"/>
    </ligand>
</feature>
<evidence type="ECO:0000256" key="3">
    <source>
        <dbReference type="ARBA" id="ARBA00022833"/>
    </source>
</evidence>
<dbReference type="GO" id="GO:1900376">
    <property type="term" value="P:regulation of secondary metabolite biosynthetic process"/>
    <property type="evidence" value="ECO:0007669"/>
    <property type="project" value="TreeGrafter"/>
</dbReference>
<dbReference type="AlphaFoldDB" id="A0A938YM29"/>
<dbReference type="InterPro" id="IPR002481">
    <property type="entry name" value="FUR"/>
</dbReference>
<dbReference type="EMBL" id="JAERWL010000009">
    <property type="protein sequence ID" value="MBM9477041.1"/>
    <property type="molecule type" value="Genomic_DNA"/>
</dbReference>